<evidence type="ECO:0000313" key="1">
    <source>
        <dbReference type="Proteomes" id="UP000038045"/>
    </source>
</evidence>
<dbReference type="STRING" id="131310.A0A0N4ZKL5"/>
<dbReference type="PANTHER" id="PTHR13447">
    <property type="entry name" value="MITOCHONDRIAL 28S RIBOSOMAL PROTEIN S28"/>
    <property type="match status" value="1"/>
</dbReference>
<name>A0A0N4ZKL5_PARTI</name>
<dbReference type="Proteomes" id="UP000038045">
    <property type="component" value="Unplaced"/>
</dbReference>
<keyword evidence="1" id="KW-1185">Reference proteome</keyword>
<dbReference type="Pfam" id="PF10246">
    <property type="entry name" value="MRP-S35"/>
    <property type="match status" value="1"/>
</dbReference>
<accession>A0A0N4ZKL5</accession>
<dbReference type="PANTHER" id="PTHR13447:SF2">
    <property type="entry name" value="SMALL RIBOSOMAL SUBUNIT PROTEIN BS1M"/>
    <property type="match status" value="1"/>
</dbReference>
<organism evidence="1 2">
    <name type="scientific">Parastrongyloides trichosuri</name>
    <name type="common">Possum-specific nematode worm</name>
    <dbReference type="NCBI Taxonomy" id="131310"/>
    <lineage>
        <taxon>Eukaryota</taxon>
        <taxon>Metazoa</taxon>
        <taxon>Ecdysozoa</taxon>
        <taxon>Nematoda</taxon>
        <taxon>Chromadorea</taxon>
        <taxon>Rhabditida</taxon>
        <taxon>Tylenchina</taxon>
        <taxon>Panagrolaimomorpha</taxon>
        <taxon>Strongyloidoidea</taxon>
        <taxon>Strongyloididae</taxon>
        <taxon>Parastrongyloides</taxon>
    </lineage>
</organism>
<dbReference type="WBParaSite" id="PTRK_0000864800.1">
    <property type="protein sequence ID" value="PTRK_0000864800.1"/>
    <property type="gene ID" value="PTRK_0000864800"/>
</dbReference>
<protein>
    <submittedName>
        <fullName evidence="2">S1 motif domain-containing protein</fullName>
    </submittedName>
</protein>
<sequence>MISSKVIKNIIQRSTSARFLSRSPRLLNEIIKNENIEGFNAFEDLIKGSIEESKEEEKLKSFPKLLRESKFVKLGNFTGRIVYGKIVHRVNDDLYIDIGLKFNAVVKAPKENGNKFIIGKSVIMKLFDPELSEKFLGSKKSLTLLEADAKLLKLVD</sequence>
<evidence type="ECO:0000313" key="2">
    <source>
        <dbReference type="WBParaSite" id="PTRK_0000864800.1"/>
    </source>
</evidence>
<dbReference type="InterPro" id="IPR019375">
    <property type="entry name" value="Ribosomal_bS1m"/>
</dbReference>
<proteinExistence type="predicted"/>
<dbReference type="GO" id="GO:0005763">
    <property type="term" value="C:mitochondrial small ribosomal subunit"/>
    <property type="evidence" value="ECO:0007669"/>
    <property type="project" value="TreeGrafter"/>
</dbReference>
<dbReference type="AlphaFoldDB" id="A0A0N4ZKL5"/>
<reference evidence="2" key="1">
    <citation type="submission" date="2017-02" db="UniProtKB">
        <authorList>
            <consortium name="WormBaseParasite"/>
        </authorList>
    </citation>
    <scope>IDENTIFICATION</scope>
</reference>